<dbReference type="InterPro" id="IPR011650">
    <property type="entry name" value="Peptidase_M20_dimer"/>
</dbReference>
<sequence length="385" mass="40165">MAFQSSSERMLRELSQLVAIPTENPPGQEAAAAAFIRDILAPAGFEVRLDEYKPGRFNVEARLSNGPGPVFALNTHIDTVPAGSGWTSDPFVLSERDGKLFGRGACDCKGPLIAMLEALRLLASDRAGWSGTLLGVFTGDEEIASEGARHYAAGRPAIDAVVVGEPTGNTTFSAHKGSLRPWVRVEGLSAHSGSPHLGKNAIFLAGVLMPVFEAFHRDVLSGRNHPLVGSPSLTVTRIKGGTSDNVVPDACDLLVDRRLIPGETEAEALAEISALLQQAQDMHGIRAFILGQNATTGGATETDVTAPIVAASLAACSAAGLAKPGPFGFQGACDLVHFVDAGAQGTVIGPGDLGVAHKPDEFVPKDEFLVSASIYADVARRMLAA</sequence>
<dbReference type="Pfam" id="PF07687">
    <property type="entry name" value="M20_dimer"/>
    <property type="match status" value="1"/>
</dbReference>
<dbReference type="EMBL" id="AWWI01000087">
    <property type="protein sequence ID" value="PIL19753.1"/>
    <property type="molecule type" value="Genomic_DNA"/>
</dbReference>
<comment type="cofactor">
    <cofactor evidence="2">
        <name>Zn(2+)</name>
        <dbReference type="ChEBI" id="CHEBI:29105"/>
    </cofactor>
</comment>
<dbReference type="AlphaFoldDB" id="A0A2G8RE44"/>
<dbReference type="InterPro" id="IPR002933">
    <property type="entry name" value="Peptidase_M20"/>
</dbReference>
<dbReference type="NCBIfam" id="TIGR01910">
    <property type="entry name" value="DapE-ArgE"/>
    <property type="match status" value="1"/>
</dbReference>
<dbReference type="RefSeq" id="WP_099911286.1">
    <property type="nucleotide sequence ID" value="NZ_AWWI01000087.1"/>
</dbReference>
<feature type="domain" description="Peptidase M20 dimerisation" evidence="9">
    <location>
        <begin position="174"/>
        <end position="279"/>
    </location>
</feature>
<reference evidence="10 11" key="1">
    <citation type="submission" date="2013-09" db="EMBL/GenBank/DDBJ databases">
        <title>Genome sequencing of Phaeobacter antarcticus sp. nov. SM1211.</title>
        <authorList>
            <person name="Zhang X.-Y."/>
            <person name="Liu C."/>
            <person name="Chen X.-L."/>
            <person name="Xie B.-B."/>
            <person name="Qin Q.-L."/>
            <person name="Rong J.-C."/>
            <person name="Zhang Y.-Z."/>
        </authorList>
    </citation>
    <scope>NUCLEOTIDE SEQUENCE [LARGE SCALE GENOMIC DNA]</scope>
    <source>
        <strain evidence="10 11">SM1211</strain>
    </source>
</reference>
<evidence type="ECO:0000256" key="5">
    <source>
        <dbReference type="ARBA" id="ARBA00022723"/>
    </source>
</evidence>
<keyword evidence="8" id="KW-0170">Cobalt</keyword>
<dbReference type="Proteomes" id="UP000231259">
    <property type="component" value="Unassembled WGS sequence"/>
</dbReference>
<accession>A0A2G8RE44</accession>
<dbReference type="PANTHER" id="PTHR43808:SF8">
    <property type="entry name" value="PEPTIDASE M20 DIMERISATION DOMAIN-CONTAINING PROTEIN"/>
    <property type="match status" value="1"/>
</dbReference>
<evidence type="ECO:0000259" key="9">
    <source>
        <dbReference type="Pfam" id="PF07687"/>
    </source>
</evidence>
<evidence type="ECO:0000256" key="3">
    <source>
        <dbReference type="ARBA" id="ARBA00006247"/>
    </source>
</evidence>
<dbReference type="OrthoDB" id="9809784at2"/>
<keyword evidence="4" id="KW-0028">Amino-acid biosynthesis</keyword>
<dbReference type="CDD" id="cd08659">
    <property type="entry name" value="M20_ArgE_DapE-like"/>
    <property type="match status" value="1"/>
</dbReference>
<evidence type="ECO:0000313" key="11">
    <source>
        <dbReference type="Proteomes" id="UP000231259"/>
    </source>
</evidence>
<evidence type="ECO:0000256" key="8">
    <source>
        <dbReference type="ARBA" id="ARBA00023285"/>
    </source>
</evidence>
<keyword evidence="7" id="KW-0862">Zinc</keyword>
<comment type="cofactor">
    <cofactor evidence="1">
        <name>Co(2+)</name>
        <dbReference type="ChEBI" id="CHEBI:48828"/>
    </cofactor>
</comment>
<keyword evidence="6" id="KW-0378">Hydrolase</keyword>
<protein>
    <recommendedName>
        <fullName evidence="9">Peptidase M20 dimerisation domain-containing protein</fullName>
    </recommendedName>
</protein>
<dbReference type="GO" id="GO:0016787">
    <property type="term" value="F:hydrolase activity"/>
    <property type="evidence" value="ECO:0007669"/>
    <property type="project" value="UniProtKB-KW"/>
</dbReference>
<dbReference type="Gene3D" id="3.30.70.360">
    <property type="match status" value="1"/>
</dbReference>
<evidence type="ECO:0000256" key="2">
    <source>
        <dbReference type="ARBA" id="ARBA00001947"/>
    </source>
</evidence>
<evidence type="ECO:0000313" key="10">
    <source>
        <dbReference type="EMBL" id="PIL19753.1"/>
    </source>
</evidence>
<dbReference type="PANTHER" id="PTHR43808">
    <property type="entry name" value="ACETYLORNITHINE DEACETYLASE"/>
    <property type="match status" value="1"/>
</dbReference>
<comment type="caution">
    <text evidence="10">The sequence shown here is derived from an EMBL/GenBank/DDBJ whole genome shotgun (WGS) entry which is preliminary data.</text>
</comment>
<dbReference type="GO" id="GO:0046872">
    <property type="term" value="F:metal ion binding"/>
    <property type="evidence" value="ECO:0007669"/>
    <property type="project" value="UniProtKB-KW"/>
</dbReference>
<organism evidence="10 11">
    <name type="scientific">Puniceibacterium antarcticum</name>
    <dbReference type="NCBI Taxonomy" id="1206336"/>
    <lineage>
        <taxon>Bacteria</taxon>
        <taxon>Pseudomonadati</taxon>
        <taxon>Pseudomonadota</taxon>
        <taxon>Alphaproteobacteria</taxon>
        <taxon>Rhodobacterales</taxon>
        <taxon>Paracoccaceae</taxon>
        <taxon>Puniceibacterium</taxon>
    </lineage>
</organism>
<dbReference type="SUPFAM" id="SSF53187">
    <property type="entry name" value="Zn-dependent exopeptidases"/>
    <property type="match status" value="1"/>
</dbReference>
<evidence type="ECO:0000256" key="6">
    <source>
        <dbReference type="ARBA" id="ARBA00022801"/>
    </source>
</evidence>
<dbReference type="GO" id="GO:0008652">
    <property type="term" value="P:amino acid biosynthetic process"/>
    <property type="evidence" value="ECO:0007669"/>
    <property type="project" value="UniProtKB-KW"/>
</dbReference>
<evidence type="ECO:0000256" key="7">
    <source>
        <dbReference type="ARBA" id="ARBA00022833"/>
    </source>
</evidence>
<dbReference type="Pfam" id="PF01546">
    <property type="entry name" value="Peptidase_M20"/>
    <property type="match status" value="1"/>
</dbReference>
<proteinExistence type="inferred from homology"/>
<dbReference type="InterPro" id="IPR036264">
    <property type="entry name" value="Bact_exopeptidase_dim_dom"/>
</dbReference>
<name>A0A2G8RE44_9RHOB</name>
<keyword evidence="11" id="KW-1185">Reference proteome</keyword>
<dbReference type="Gene3D" id="3.40.630.10">
    <property type="entry name" value="Zn peptidases"/>
    <property type="match status" value="1"/>
</dbReference>
<dbReference type="InterPro" id="IPR010182">
    <property type="entry name" value="ArgE/DapE"/>
</dbReference>
<keyword evidence="5" id="KW-0479">Metal-binding</keyword>
<dbReference type="SUPFAM" id="SSF55031">
    <property type="entry name" value="Bacterial exopeptidase dimerisation domain"/>
    <property type="match status" value="1"/>
</dbReference>
<gene>
    <name evidence="10" type="ORF">P775_12950</name>
</gene>
<evidence type="ECO:0000256" key="1">
    <source>
        <dbReference type="ARBA" id="ARBA00001941"/>
    </source>
</evidence>
<comment type="similarity">
    <text evidence="3">Belongs to the peptidase M20A family.</text>
</comment>
<evidence type="ECO:0000256" key="4">
    <source>
        <dbReference type="ARBA" id="ARBA00022605"/>
    </source>
</evidence>
<dbReference type="InterPro" id="IPR050072">
    <property type="entry name" value="Peptidase_M20A"/>
</dbReference>